<reference evidence="2 3" key="1">
    <citation type="submission" date="2019-04" db="EMBL/GenBank/DDBJ databases">
        <title>Genome of a novel bacterium Candidatus Jettenia ecosi reconstructed from metagenome of an anammox bioreactor.</title>
        <authorList>
            <person name="Mardanov A.V."/>
            <person name="Beletsky A.V."/>
            <person name="Ravin N.V."/>
            <person name="Botchkova E.A."/>
            <person name="Litti Y.V."/>
            <person name="Nozhevnikova A.N."/>
        </authorList>
    </citation>
    <scope>NUCLEOTIDE SEQUENCE [LARGE SCALE GENOMIC DNA]</scope>
    <source>
        <strain evidence="2">J2</strain>
    </source>
</reference>
<organism evidence="2 3">
    <name type="scientific">Candidatus Jettenia ecosi</name>
    <dbReference type="NCBI Taxonomy" id="2494326"/>
    <lineage>
        <taxon>Bacteria</taxon>
        <taxon>Pseudomonadati</taxon>
        <taxon>Planctomycetota</taxon>
        <taxon>Candidatus Brocadiia</taxon>
        <taxon>Candidatus Brocadiales</taxon>
        <taxon>Candidatus Brocadiaceae</taxon>
        <taxon>Candidatus Jettenia</taxon>
    </lineage>
</organism>
<dbReference type="AlphaFoldDB" id="A0A533QD04"/>
<proteinExistence type="predicted"/>
<dbReference type="Proteomes" id="UP000319783">
    <property type="component" value="Unassembled WGS sequence"/>
</dbReference>
<evidence type="ECO:0008006" key="4">
    <source>
        <dbReference type="Google" id="ProtNLM"/>
    </source>
</evidence>
<gene>
    <name evidence="2" type="ORF">JETT_1052</name>
</gene>
<name>A0A533QD04_9BACT</name>
<dbReference type="EMBL" id="SULG01000016">
    <property type="protein sequence ID" value="TLD42598.1"/>
    <property type="molecule type" value="Genomic_DNA"/>
</dbReference>
<evidence type="ECO:0000313" key="3">
    <source>
        <dbReference type="Proteomes" id="UP000319783"/>
    </source>
</evidence>
<accession>A0A533QD04</accession>
<feature type="transmembrane region" description="Helical" evidence="1">
    <location>
        <begin position="6"/>
        <end position="22"/>
    </location>
</feature>
<evidence type="ECO:0000313" key="2">
    <source>
        <dbReference type="EMBL" id="TLD42598.1"/>
    </source>
</evidence>
<keyword evidence="1" id="KW-0812">Transmembrane</keyword>
<keyword evidence="1" id="KW-1133">Transmembrane helix</keyword>
<evidence type="ECO:0000256" key="1">
    <source>
        <dbReference type="SAM" id="Phobius"/>
    </source>
</evidence>
<keyword evidence="1" id="KW-0472">Membrane</keyword>
<protein>
    <recommendedName>
        <fullName evidence="4">Cell division protein FtsL</fullName>
    </recommendedName>
</protein>
<comment type="caution">
    <text evidence="2">The sequence shown here is derived from an EMBL/GenBank/DDBJ whole genome shotgun (WGS) entry which is preliminary data.</text>
</comment>
<sequence>MGIARILLMFFITIMMATLVVWERNKIVEIGYQVAKLQKDCAELSEKSRKMNYHVSRLLSPDIIAYKIQILKLPLIPQGDLPAILVARQANREKNATGLIKTSLTEDLYTQKAPLLNCCSLHN</sequence>